<organism evidence="1 2">
    <name type="scientific">Marmota monax</name>
    <name type="common">Woodchuck</name>
    <dbReference type="NCBI Taxonomy" id="9995"/>
    <lineage>
        <taxon>Eukaryota</taxon>
        <taxon>Metazoa</taxon>
        <taxon>Chordata</taxon>
        <taxon>Craniata</taxon>
        <taxon>Vertebrata</taxon>
        <taxon>Euteleostomi</taxon>
        <taxon>Mammalia</taxon>
        <taxon>Eutheria</taxon>
        <taxon>Euarchontoglires</taxon>
        <taxon>Glires</taxon>
        <taxon>Rodentia</taxon>
        <taxon>Sciuromorpha</taxon>
        <taxon>Sciuridae</taxon>
        <taxon>Xerinae</taxon>
        <taxon>Marmotini</taxon>
        <taxon>Marmota</taxon>
    </lineage>
</organism>
<dbReference type="AlphaFoldDB" id="A0A5E4AQ44"/>
<evidence type="ECO:0000313" key="1">
    <source>
        <dbReference type="EMBL" id="VTJ59434.1"/>
    </source>
</evidence>
<protein>
    <submittedName>
        <fullName evidence="1">Uncharacterized protein</fullName>
    </submittedName>
</protein>
<comment type="caution">
    <text evidence="1">The sequence shown here is derived from an EMBL/GenBank/DDBJ whole genome shotgun (WGS) entry which is preliminary data.</text>
</comment>
<name>A0A5E4AQ44_MARMO</name>
<sequence>MISLSLASGEMRSRAAVELSMNFCDEISVNGAVSASVGKGPSSSHIVAGTMDLNPKWNLSCVYSARLLTVNCFTRRQVKQFLSCL</sequence>
<evidence type="ECO:0000313" key="2">
    <source>
        <dbReference type="Proteomes" id="UP000335636"/>
    </source>
</evidence>
<proteinExistence type="predicted"/>
<keyword evidence="2" id="KW-1185">Reference proteome</keyword>
<reference evidence="1" key="1">
    <citation type="submission" date="2019-04" db="EMBL/GenBank/DDBJ databases">
        <authorList>
            <person name="Alioto T."/>
            <person name="Alioto T."/>
        </authorList>
    </citation>
    <scope>NUCLEOTIDE SEQUENCE [LARGE SCALE GENOMIC DNA]</scope>
</reference>
<gene>
    <name evidence="1" type="ORF">MONAX_5E022962</name>
</gene>
<accession>A0A5E4AQ44</accession>
<dbReference type="EMBL" id="CABDUW010000121">
    <property type="protein sequence ID" value="VTJ59434.1"/>
    <property type="molecule type" value="Genomic_DNA"/>
</dbReference>
<dbReference type="Proteomes" id="UP000335636">
    <property type="component" value="Unassembled WGS sequence"/>
</dbReference>